<name>C5LC93_PERM5</name>
<evidence type="ECO:0000256" key="2">
    <source>
        <dbReference type="SAM" id="SignalP"/>
    </source>
</evidence>
<feature type="chain" id="PRO_5002954728" evidence="2">
    <location>
        <begin position="24"/>
        <end position="154"/>
    </location>
</feature>
<evidence type="ECO:0000313" key="4">
    <source>
        <dbReference type="Proteomes" id="UP000007800"/>
    </source>
</evidence>
<feature type="compositionally biased region" description="Low complexity" evidence="1">
    <location>
        <begin position="117"/>
        <end position="142"/>
    </location>
</feature>
<evidence type="ECO:0000313" key="3">
    <source>
        <dbReference type="EMBL" id="EER05576.1"/>
    </source>
</evidence>
<dbReference type="AlphaFoldDB" id="C5LC93"/>
<keyword evidence="2" id="KW-0732">Signal</keyword>
<sequence>MISIISRITAIAALAIMVGATVASNTTSSPDFEHELWWMLGKKKIEELLKEEDKATKSPFDGIPLEDPILPGPTSTTSTTSSRLILTFSADHVLPGSTTPWWMMEIPLEDPILFPTTSISTTLDPTSTTTTTTTSPPSTPSSGPGGKLRGGVDR</sequence>
<organism evidence="4">
    <name type="scientific">Perkinsus marinus (strain ATCC 50983 / TXsc)</name>
    <dbReference type="NCBI Taxonomy" id="423536"/>
    <lineage>
        <taxon>Eukaryota</taxon>
        <taxon>Sar</taxon>
        <taxon>Alveolata</taxon>
        <taxon>Perkinsozoa</taxon>
        <taxon>Perkinsea</taxon>
        <taxon>Perkinsida</taxon>
        <taxon>Perkinsidae</taxon>
        <taxon>Perkinsus</taxon>
    </lineage>
</organism>
<dbReference type="RefSeq" id="XP_002773760.1">
    <property type="nucleotide sequence ID" value="XM_002773714.1"/>
</dbReference>
<feature type="region of interest" description="Disordered" evidence="1">
    <location>
        <begin position="117"/>
        <end position="154"/>
    </location>
</feature>
<accession>C5LC93</accession>
<reference evidence="3 4" key="1">
    <citation type="submission" date="2008-07" db="EMBL/GenBank/DDBJ databases">
        <authorList>
            <person name="El-Sayed N."/>
            <person name="Caler E."/>
            <person name="Inman J."/>
            <person name="Amedeo P."/>
            <person name="Hass B."/>
            <person name="Wortman J."/>
        </authorList>
    </citation>
    <scope>NUCLEOTIDE SEQUENCE [LARGE SCALE GENOMIC DNA]</scope>
    <source>
        <strain evidence="4">ATCC 50983 / TXsc</strain>
    </source>
</reference>
<feature type="signal peptide" evidence="2">
    <location>
        <begin position="1"/>
        <end position="23"/>
    </location>
</feature>
<protein>
    <submittedName>
        <fullName evidence="3">Uncharacterized protein</fullName>
    </submittedName>
</protein>
<feature type="region of interest" description="Disordered" evidence="1">
    <location>
        <begin position="57"/>
        <end position="79"/>
    </location>
</feature>
<dbReference type="Proteomes" id="UP000007800">
    <property type="component" value="Unassembled WGS sequence"/>
</dbReference>
<keyword evidence="4" id="KW-1185">Reference proteome</keyword>
<proteinExistence type="predicted"/>
<dbReference type="InParanoid" id="C5LC93"/>
<dbReference type="EMBL" id="GG680918">
    <property type="protein sequence ID" value="EER05576.1"/>
    <property type="molecule type" value="Genomic_DNA"/>
</dbReference>
<gene>
    <name evidence="3" type="ORF">Pmar_PMAR011607</name>
</gene>
<evidence type="ECO:0000256" key="1">
    <source>
        <dbReference type="SAM" id="MobiDB-lite"/>
    </source>
</evidence>
<dbReference type="GeneID" id="9042326"/>
<feature type="compositionally biased region" description="Gly residues" evidence="1">
    <location>
        <begin position="143"/>
        <end position="154"/>
    </location>
</feature>